<accession>A0A8H5LEY5</accession>
<dbReference type="Proteomes" id="UP000547976">
    <property type="component" value="Unassembled WGS sequence"/>
</dbReference>
<organism evidence="1 2">
    <name type="scientific">Gibberella subglutinans</name>
    <name type="common">Fusarium subglutinans</name>
    <dbReference type="NCBI Taxonomy" id="42677"/>
    <lineage>
        <taxon>Eukaryota</taxon>
        <taxon>Fungi</taxon>
        <taxon>Dikarya</taxon>
        <taxon>Ascomycota</taxon>
        <taxon>Pezizomycotina</taxon>
        <taxon>Sordariomycetes</taxon>
        <taxon>Hypocreomycetidae</taxon>
        <taxon>Hypocreales</taxon>
        <taxon>Nectriaceae</taxon>
        <taxon>Fusarium</taxon>
        <taxon>Fusarium fujikuroi species complex</taxon>
    </lineage>
</organism>
<comment type="caution">
    <text evidence="1">The sequence shown here is derived from an EMBL/GenBank/DDBJ whole genome shotgun (WGS) entry which is preliminary data.</text>
</comment>
<keyword evidence="2" id="KW-1185">Reference proteome</keyword>
<gene>
    <name evidence="1" type="ORF">FSUBG_10785</name>
</gene>
<evidence type="ECO:0000313" key="1">
    <source>
        <dbReference type="EMBL" id="KAF5590569.1"/>
    </source>
</evidence>
<evidence type="ECO:0000313" key="2">
    <source>
        <dbReference type="Proteomes" id="UP000547976"/>
    </source>
</evidence>
<dbReference type="EMBL" id="JAAOAV010000191">
    <property type="protein sequence ID" value="KAF5590569.1"/>
    <property type="molecule type" value="Genomic_DNA"/>
</dbReference>
<dbReference type="RefSeq" id="XP_036533731.1">
    <property type="nucleotide sequence ID" value="XM_036675398.1"/>
</dbReference>
<name>A0A8H5LEY5_GIBSU</name>
<dbReference type="AlphaFoldDB" id="A0A8H5LEY5"/>
<sequence length="177" mass="18954">MNEGVEYIRVVIPVTGTWLESNETITLPAVDEADGSKTDVSVDASHPTLLFIPGSLTSPVLPAVRSLDQSQQWTFRRYLALSRMYTAPEPADGSQVSVSSDDPVVSVLVVEGKPRFDLTGGSEDASFVLEGALLLPTKSSNPYVLAGVGVNIIFKAKDSAVQELLVNVQHVESHDTS</sequence>
<dbReference type="GeneID" id="59310116"/>
<reference evidence="1 2" key="1">
    <citation type="submission" date="2020-05" db="EMBL/GenBank/DDBJ databases">
        <title>Identification and distribution of gene clusters putatively required for synthesis of sphingolipid metabolism inhibitors in phylogenetically diverse species of the filamentous fungus Fusarium.</title>
        <authorList>
            <person name="Kim H.-S."/>
            <person name="Busman M."/>
            <person name="Brown D.W."/>
            <person name="Divon H."/>
            <person name="Uhlig S."/>
            <person name="Proctor R.H."/>
        </authorList>
    </citation>
    <scope>NUCLEOTIDE SEQUENCE [LARGE SCALE GENOMIC DNA]</scope>
    <source>
        <strain evidence="1 2">NRRL 66333</strain>
    </source>
</reference>
<protein>
    <submittedName>
        <fullName evidence="1">Uncharacterized protein</fullName>
    </submittedName>
</protein>
<proteinExistence type="predicted"/>
<dbReference type="OrthoDB" id="5100688at2759"/>